<accession>A0A813K3Z8</accession>
<dbReference type="PROSITE" id="PS50297">
    <property type="entry name" value="ANK_REP_REGION"/>
    <property type="match status" value="1"/>
</dbReference>
<comment type="caution">
    <text evidence="4">The sequence shown here is derived from an EMBL/GenBank/DDBJ whole genome shotgun (WGS) entry which is preliminary data.</text>
</comment>
<name>A0A813K3Z8_POLGL</name>
<dbReference type="PROSITE" id="PS50088">
    <property type="entry name" value="ANK_REPEAT"/>
    <property type="match status" value="1"/>
</dbReference>
<dbReference type="InterPro" id="IPR002110">
    <property type="entry name" value="Ankyrin_rpt"/>
</dbReference>
<dbReference type="AlphaFoldDB" id="A0A813K3Z8"/>
<evidence type="ECO:0000313" key="3">
    <source>
        <dbReference type="EMBL" id="CAE8621623.1"/>
    </source>
</evidence>
<feature type="compositionally biased region" description="Low complexity" evidence="2">
    <location>
        <begin position="193"/>
        <end position="204"/>
    </location>
</feature>
<dbReference type="Proteomes" id="UP000654075">
    <property type="component" value="Unassembled WGS sequence"/>
</dbReference>
<dbReference type="SUPFAM" id="SSF48403">
    <property type="entry name" value="Ankyrin repeat"/>
    <property type="match status" value="1"/>
</dbReference>
<gene>
    <name evidence="3" type="ORF">PGLA1383_LOCUS39142</name>
    <name evidence="4" type="ORF">PGLA2088_LOCUS27651</name>
</gene>
<feature type="region of interest" description="Disordered" evidence="2">
    <location>
        <begin position="183"/>
        <end position="213"/>
    </location>
</feature>
<organism evidence="4 5">
    <name type="scientific">Polarella glacialis</name>
    <name type="common">Dinoflagellate</name>
    <dbReference type="NCBI Taxonomy" id="89957"/>
    <lineage>
        <taxon>Eukaryota</taxon>
        <taxon>Sar</taxon>
        <taxon>Alveolata</taxon>
        <taxon>Dinophyceae</taxon>
        <taxon>Suessiales</taxon>
        <taxon>Suessiaceae</taxon>
        <taxon>Polarella</taxon>
    </lineage>
</organism>
<dbReference type="Proteomes" id="UP000626109">
    <property type="component" value="Unassembled WGS sequence"/>
</dbReference>
<evidence type="ECO:0000313" key="5">
    <source>
        <dbReference type="Proteomes" id="UP000626109"/>
    </source>
</evidence>
<keyword evidence="1" id="KW-0040">ANK repeat</keyword>
<evidence type="ECO:0000256" key="1">
    <source>
        <dbReference type="PROSITE-ProRule" id="PRU00023"/>
    </source>
</evidence>
<protein>
    <submittedName>
        <fullName evidence="4">Uncharacterized protein</fullName>
    </submittedName>
</protein>
<dbReference type="Gene3D" id="1.25.40.20">
    <property type="entry name" value="Ankyrin repeat-containing domain"/>
    <property type="match status" value="1"/>
</dbReference>
<keyword evidence="6" id="KW-1185">Reference proteome</keyword>
<sequence>MCVTRSGKNHYDVLHGAMFAEGRGSHLTMIQYLLGAKAEMSKNLDGRFPLHIAYTTGNIPVIRLLRTYLVEAGVREADYKNDKVPLPLELCIRGGNMTQVQLSQEAELSTLSLSTFIHRSPRCVPSFLDRLEHSVLDVARNLTSVDVAQMLRKCPTWVTCVHSWNARQPNQCVRTTNGISCRHRSASPGGAGSTRSGRFSTSRTPAPALSSTRMRMCGSSTVESIAPRSGTTL</sequence>
<evidence type="ECO:0000313" key="6">
    <source>
        <dbReference type="Proteomes" id="UP000654075"/>
    </source>
</evidence>
<reference evidence="4" key="1">
    <citation type="submission" date="2021-02" db="EMBL/GenBank/DDBJ databases">
        <authorList>
            <person name="Dougan E. K."/>
            <person name="Rhodes N."/>
            <person name="Thang M."/>
            <person name="Chan C."/>
        </authorList>
    </citation>
    <scope>NUCLEOTIDE SEQUENCE</scope>
</reference>
<dbReference type="EMBL" id="CAJNNW010027547">
    <property type="protein sequence ID" value="CAE8691930.1"/>
    <property type="molecule type" value="Genomic_DNA"/>
</dbReference>
<evidence type="ECO:0000313" key="4">
    <source>
        <dbReference type="EMBL" id="CAE8691930.1"/>
    </source>
</evidence>
<feature type="repeat" description="ANK" evidence="1">
    <location>
        <begin position="45"/>
        <end position="77"/>
    </location>
</feature>
<dbReference type="InterPro" id="IPR036770">
    <property type="entry name" value="Ankyrin_rpt-contain_sf"/>
</dbReference>
<proteinExistence type="predicted"/>
<dbReference type="EMBL" id="CAJNNV010027783">
    <property type="protein sequence ID" value="CAE8621623.1"/>
    <property type="molecule type" value="Genomic_DNA"/>
</dbReference>
<evidence type="ECO:0000256" key="2">
    <source>
        <dbReference type="SAM" id="MobiDB-lite"/>
    </source>
</evidence>